<dbReference type="EMBL" id="AGBA01000011">
    <property type="protein sequence ID" value="EGY78115.1"/>
    <property type="molecule type" value="Genomic_DNA"/>
</dbReference>
<protein>
    <submittedName>
        <fullName evidence="2">Uncharacterized protein</fullName>
    </submittedName>
</protein>
<keyword evidence="3" id="KW-1185">Reference proteome</keyword>
<gene>
    <name evidence="2" type="ORF">HMPREF9153_0962</name>
</gene>
<comment type="caution">
    <text evidence="2">The sequence shown here is derived from an EMBL/GenBank/DDBJ whole genome shotgun (WGS) entry which is preliminary data.</text>
</comment>
<sequence>MRRSRRSQATSGSPGVRESGSSASRDERFQSCRVQGPGWHPGLSAQRHPRVPRSCRGIARGRTLRYGSGRRDHGRPLPPRPRPTQTVVIHLTPLIYA</sequence>
<name>G4CWQ5_9ACTN</name>
<organism evidence="2 3">
    <name type="scientific">Cutibacterium avidum ATCC 25577</name>
    <dbReference type="NCBI Taxonomy" id="997355"/>
    <lineage>
        <taxon>Bacteria</taxon>
        <taxon>Bacillati</taxon>
        <taxon>Actinomycetota</taxon>
        <taxon>Actinomycetes</taxon>
        <taxon>Propionibacteriales</taxon>
        <taxon>Propionibacteriaceae</taxon>
        <taxon>Cutibacterium</taxon>
    </lineage>
</organism>
<dbReference type="Proteomes" id="UP000005332">
    <property type="component" value="Unassembled WGS sequence"/>
</dbReference>
<proteinExistence type="predicted"/>
<feature type="compositionally biased region" description="Polar residues" evidence="1">
    <location>
        <begin position="7"/>
        <end position="23"/>
    </location>
</feature>
<accession>G4CWQ5</accession>
<dbReference type="AlphaFoldDB" id="G4CWQ5"/>
<reference evidence="2 3" key="1">
    <citation type="submission" date="2011-06" db="EMBL/GenBank/DDBJ databases">
        <authorList>
            <person name="Muzny D."/>
            <person name="Qin X."/>
            <person name="Deng J."/>
            <person name="Jiang H."/>
            <person name="Liu Y."/>
            <person name="Qu J."/>
            <person name="Song X.-Z."/>
            <person name="Zhang L."/>
            <person name="Thornton R."/>
            <person name="Coyle M."/>
            <person name="Francisco L."/>
            <person name="Jackson L."/>
            <person name="Javaid M."/>
            <person name="Korchina V."/>
            <person name="Kovar C."/>
            <person name="Mata R."/>
            <person name="Mathew T."/>
            <person name="Ngo R."/>
            <person name="Nguyen L."/>
            <person name="Nguyen N."/>
            <person name="Okwuonu G."/>
            <person name="Ongeri F."/>
            <person name="Pham C."/>
            <person name="Simmons D."/>
            <person name="Wilczek-Boney K."/>
            <person name="Hale W."/>
            <person name="Jakkamsetti A."/>
            <person name="Pham P."/>
            <person name="Ruth R."/>
            <person name="San Lucas F."/>
            <person name="Warren J."/>
            <person name="Zhang J."/>
            <person name="Zhao Z."/>
            <person name="Zhou C."/>
            <person name="Zhu D."/>
            <person name="Lee S."/>
            <person name="Bess C."/>
            <person name="Blankenburg K."/>
            <person name="Forbes L."/>
            <person name="Fu Q."/>
            <person name="Gubbala S."/>
            <person name="Hirani K."/>
            <person name="Jayaseelan J.C."/>
            <person name="Lara F."/>
            <person name="Munidasa M."/>
            <person name="Palculict T."/>
            <person name="Patil S."/>
            <person name="Pu L.-L."/>
            <person name="Saada N."/>
            <person name="Tang L."/>
            <person name="Weissenberger G."/>
            <person name="Zhu Y."/>
            <person name="Hemphill L."/>
            <person name="Shang Y."/>
            <person name="Youmans B."/>
            <person name="Ayvaz T."/>
            <person name="Ross M."/>
            <person name="Santibanez J."/>
            <person name="Aqrawi P."/>
            <person name="Gross S."/>
            <person name="Joshi V."/>
            <person name="Fowler G."/>
            <person name="Nazareth L."/>
            <person name="Reid J."/>
            <person name="Worley K."/>
            <person name="Petrosino J."/>
            <person name="Highlander S."/>
            <person name="Gibbs R."/>
        </authorList>
    </citation>
    <scope>NUCLEOTIDE SEQUENCE [LARGE SCALE GENOMIC DNA]</scope>
    <source>
        <strain evidence="2 3">ATCC 25577</strain>
    </source>
</reference>
<evidence type="ECO:0000313" key="3">
    <source>
        <dbReference type="Proteomes" id="UP000005332"/>
    </source>
</evidence>
<dbReference type="HOGENOM" id="CLU_2344354_0_0_11"/>
<feature type="region of interest" description="Disordered" evidence="1">
    <location>
        <begin position="1"/>
        <end position="84"/>
    </location>
</feature>
<evidence type="ECO:0000256" key="1">
    <source>
        <dbReference type="SAM" id="MobiDB-lite"/>
    </source>
</evidence>
<evidence type="ECO:0000313" key="2">
    <source>
        <dbReference type="EMBL" id="EGY78115.1"/>
    </source>
</evidence>